<reference evidence="2" key="1">
    <citation type="journal article" date="2024" name="Proc. Natl. Acad. Sci. U.S.A.">
        <title>Extraordinary preservation of gene collinearity over three hundred million years revealed in homosporous lycophytes.</title>
        <authorList>
            <person name="Li C."/>
            <person name="Wickell D."/>
            <person name="Kuo L.Y."/>
            <person name="Chen X."/>
            <person name="Nie B."/>
            <person name="Liao X."/>
            <person name="Peng D."/>
            <person name="Ji J."/>
            <person name="Jenkins J."/>
            <person name="Williams M."/>
            <person name="Shu S."/>
            <person name="Plott C."/>
            <person name="Barry K."/>
            <person name="Rajasekar S."/>
            <person name="Grimwood J."/>
            <person name="Han X."/>
            <person name="Sun S."/>
            <person name="Hou Z."/>
            <person name="He W."/>
            <person name="Dai G."/>
            <person name="Sun C."/>
            <person name="Schmutz J."/>
            <person name="Leebens-Mack J.H."/>
            <person name="Li F.W."/>
            <person name="Wang L."/>
        </authorList>
    </citation>
    <scope>NUCLEOTIDE SEQUENCE [LARGE SCALE GENOMIC DNA]</scope>
    <source>
        <strain evidence="2">cv. PW_Plant_1</strain>
    </source>
</reference>
<accession>A0ACC2E356</accession>
<protein>
    <submittedName>
        <fullName evidence="1">Uncharacterized protein</fullName>
    </submittedName>
</protein>
<evidence type="ECO:0000313" key="2">
    <source>
        <dbReference type="Proteomes" id="UP001162992"/>
    </source>
</evidence>
<keyword evidence="2" id="KW-1185">Reference proteome</keyword>
<proteinExistence type="predicted"/>
<name>A0ACC2E356_DIPCM</name>
<dbReference type="EMBL" id="CM055094">
    <property type="protein sequence ID" value="KAJ7560983.1"/>
    <property type="molecule type" value="Genomic_DNA"/>
</dbReference>
<organism evidence="1 2">
    <name type="scientific">Diphasiastrum complanatum</name>
    <name type="common">Issler's clubmoss</name>
    <name type="synonym">Lycopodium complanatum</name>
    <dbReference type="NCBI Taxonomy" id="34168"/>
    <lineage>
        <taxon>Eukaryota</taxon>
        <taxon>Viridiplantae</taxon>
        <taxon>Streptophyta</taxon>
        <taxon>Embryophyta</taxon>
        <taxon>Tracheophyta</taxon>
        <taxon>Lycopodiopsida</taxon>
        <taxon>Lycopodiales</taxon>
        <taxon>Lycopodiaceae</taxon>
        <taxon>Lycopodioideae</taxon>
        <taxon>Diphasiastrum</taxon>
    </lineage>
</organism>
<gene>
    <name evidence="1" type="ORF">O6H91_03G008700</name>
</gene>
<evidence type="ECO:0000313" key="1">
    <source>
        <dbReference type="EMBL" id="KAJ7560983.1"/>
    </source>
</evidence>
<dbReference type="Proteomes" id="UP001162992">
    <property type="component" value="Chromosome 3"/>
</dbReference>
<comment type="caution">
    <text evidence="1">The sequence shown here is derived from an EMBL/GenBank/DDBJ whole genome shotgun (WGS) entry which is preliminary data.</text>
</comment>
<sequence length="604" mass="67622">MAIYSPSLLFPLLSDSSTHSPFSSMHPQLCISTPCCTARLGFFHGGHSSVIPKQRNDNTGCRICVKEGVFDENWGSFKKGVRHAVSVNAARAVLNAEPLKVMISGFPASGKGTQCELIVKKYGLVHIATGDLLRAEVAAGTDYGKKAKEYMDQGQLVPDDIVFMMVKERLAQPDAKEKGWLLDGYPRTQSQAESLEALGIRPHIFILINVPEEVLVDRVLGRRIDPLTSKIYHLKYSPPETPEVLERLVQRSDDTKEKVALRLQTYHQNMEPVFSIYNEVLHKVEGNQPKNKVFESIERLLTETPSRGRYKDSWKGIPTRLNSIPHTREIREYFYRDVCEATKRAVEDGIDKLKVRITIPELNPDMVRESDVYRIGTLLELMRELAFTFANDGKRVKVCVQGSMGEGIFTGMPLQLAGTRRILEAMDWGSYGAKGTFINIGAIGSKEVEPEDDVFLLMAPQNSVGTCIIDDLQAMVQAAGRRPVIIVNPMLKDLPAAGGVMQIGGRETRMQFAASFFTCYNFRLLYLSGTLYPILGALRMKYPAPYEVYKRLEDDNGKEKYVLLATFKDEPSSSEIGDAFDGRLRKKDEDVGGFWSFLRVLVGS</sequence>